<evidence type="ECO:0000313" key="3">
    <source>
        <dbReference type="Proteomes" id="UP000324222"/>
    </source>
</evidence>
<comment type="caution">
    <text evidence="2">The sequence shown here is derived from an EMBL/GenBank/DDBJ whole genome shotgun (WGS) entry which is preliminary data.</text>
</comment>
<organism evidence="2 3">
    <name type="scientific">Portunus trituberculatus</name>
    <name type="common">Swimming crab</name>
    <name type="synonym">Neptunus trituberculatus</name>
    <dbReference type="NCBI Taxonomy" id="210409"/>
    <lineage>
        <taxon>Eukaryota</taxon>
        <taxon>Metazoa</taxon>
        <taxon>Ecdysozoa</taxon>
        <taxon>Arthropoda</taxon>
        <taxon>Crustacea</taxon>
        <taxon>Multicrustacea</taxon>
        <taxon>Malacostraca</taxon>
        <taxon>Eumalacostraca</taxon>
        <taxon>Eucarida</taxon>
        <taxon>Decapoda</taxon>
        <taxon>Pleocyemata</taxon>
        <taxon>Brachyura</taxon>
        <taxon>Eubrachyura</taxon>
        <taxon>Portunoidea</taxon>
        <taxon>Portunidae</taxon>
        <taxon>Portuninae</taxon>
        <taxon>Portunus</taxon>
    </lineage>
</organism>
<feature type="compositionally biased region" description="Basic and acidic residues" evidence="1">
    <location>
        <begin position="37"/>
        <end position="46"/>
    </location>
</feature>
<feature type="compositionally biased region" description="Basic and acidic residues" evidence="1">
    <location>
        <begin position="9"/>
        <end position="29"/>
    </location>
</feature>
<sequence>MIQYKNRKRKEDSQEGGKEGGGEEKETKKEKKKKKTDTKQRDETPKRIRGTLLGCHMQDSFKDLEIH</sequence>
<dbReference type="Proteomes" id="UP000324222">
    <property type="component" value="Unassembled WGS sequence"/>
</dbReference>
<dbReference type="EMBL" id="VSRR010051258">
    <property type="protein sequence ID" value="MPC79479.1"/>
    <property type="molecule type" value="Genomic_DNA"/>
</dbReference>
<evidence type="ECO:0000313" key="2">
    <source>
        <dbReference type="EMBL" id="MPC79479.1"/>
    </source>
</evidence>
<reference evidence="2 3" key="1">
    <citation type="submission" date="2019-05" db="EMBL/GenBank/DDBJ databases">
        <title>Another draft genome of Portunus trituberculatus and its Hox gene families provides insights of decapod evolution.</title>
        <authorList>
            <person name="Jeong J.-H."/>
            <person name="Song I."/>
            <person name="Kim S."/>
            <person name="Choi T."/>
            <person name="Kim D."/>
            <person name="Ryu S."/>
            <person name="Kim W."/>
        </authorList>
    </citation>
    <scope>NUCLEOTIDE SEQUENCE [LARGE SCALE GENOMIC DNA]</scope>
    <source>
        <tissue evidence="2">Muscle</tissue>
    </source>
</reference>
<proteinExistence type="predicted"/>
<accession>A0A5B7IC76</accession>
<gene>
    <name evidence="2" type="ORF">E2C01_074008</name>
</gene>
<feature type="region of interest" description="Disordered" evidence="1">
    <location>
        <begin position="1"/>
        <end position="67"/>
    </location>
</feature>
<evidence type="ECO:0000256" key="1">
    <source>
        <dbReference type="SAM" id="MobiDB-lite"/>
    </source>
</evidence>
<keyword evidence="3" id="KW-1185">Reference proteome</keyword>
<dbReference type="AlphaFoldDB" id="A0A5B7IC76"/>
<protein>
    <submittedName>
        <fullName evidence="2">Uncharacterized protein</fullName>
    </submittedName>
</protein>
<name>A0A5B7IC76_PORTR</name>